<dbReference type="AlphaFoldDB" id="A0A5S9QBI4"/>
<dbReference type="EMBL" id="CACSII010000018">
    <property type="protein sequence ID" value="CAA0115502.1"/>
    <property type="molecule type" value="Genomic_DNA"/>
</dbReference>
<keyword evidence="4" id="KW-1185">Reference proteome</keyword>
<protein>
    <recommendedName>
        <fullName evidence="5">DUF2505 domain-containing protein</fullName>
    </recommendedName>
</protein>
<reference evidence="3 4" key="1">
    <citation type="submission" date="2019-11" db="EMBL/GenBank/DDBJ databases">
        <authorList>
            <person name="Holert J."/>
        </authorList>
    </citation>
    <scope>NUCLEOTIDE SEQUENCE [LARGE SCALE GENOMIC DNA]</scope>
    <source>
        <strain evidence="2">BC5_2</strain>
        <strain evidence="1">SB11_3</strain>
    </source>
</reference>
<dbReference type="EMBL" id="CACSIO010000012">
    <property type="protein sequence ID" value="CAA0108607.1"/>
    <property type="molecule type" value="Genomic_DNA"/>
</dbReference>
<proteinExistence type="predicted"/>
<dbReference type="InterPro" id="IPR019639">
    <property type="entry name" value="DUF2505"/>
</dbReference>
<name>A0A5S9QBI4_9GAMM</name>
<organism evidence="2 3">
    <name type="scientific">BD1-7 clade bacterium</name>
    <dbReference type="NCBI Taxonomy" id="2029982"/>
    <lineage>
        <taxon>Bacteria</taxon>
        <taxon>Pseudomonadati</taxon>
        <taxon>Pseudomonadota</taxon>
        <taxon>Gammaproteobacteria</taxon>
        <taxon>Cellvibrionales</taxon>
        <taxon>Spongiibacteraceae</taxon>
        <taxon>BD1-7 clade</taxon>
    </lineage>
</organism>
<evidence type="ECO:0000313" key="2">
    <source>
        <dbReference type="EMBL" id="CAA0115502.1"/>
    </source>
</evidence>
<accession>A0A5S9QBI4</accession>
<evidence type="ECO:0000313" key="1">
    <source>
        <dbReference type="EMBL" id="CAA0108607.1"/>
    </source>
</evidence>
<gene>
    <name evidence="2" type="ORF">DPBNPPHM_01946</name>
    <name evidence="1" type="ORF">OPDIPICF_01366</name>
</gene>
<dbReference type="OrthoDB" id="7062407at2"/>
<sequence length="158" mass="17690">MSTTYKLQHDVDTVIDMLCDPDFLVERSIDLGELSADAEVEEEGSKIIISMRREVTRDLPKFLAKLFNPQQVLHLTETWQQVGDNFVGKSEFTVEGQPVKVNTDMTLKPSGDGCEYTISYKAKADIPLVGGKVEKFIVSNCEEGTQKEIDFLTKRLAG</sequence>
<dbReference type="Proteomes" id="UP000434580">
    <property type="component" value="Unassembled WGS sequence"/>
</dbReference>
<evidence type="ECO:0000313" key="4">
    <source>
        <dbReference type="Proteomes" id="UP000441399"/>
    </source>
</evidence>
<dbReference type="Proteomes" id="UP000441399">
    <property type="component" value="Unassembled WGS sequence"/>
</dbReference>
<evidence type="ECO:0008006" key="5">
    <source>
        <dbReference type="Google" id="ProtNLM"/>
    </source>
</evidence>
<dbReference type="Pfam" id="PF10698">
    <property type="entry name" value="DUF2505"/>
    <property type="match status" value="1"/>
</dbReference>
<evidence type="ECO:0000313" key="3">
    <source>
        <dbReference type="Proteomes" id="UP000434580"/>
    </source>
</evidence>